<proteinExistence type="predicted"/>
<sequence length="73" mass="8407">MDKHPNKHIREAIEYAIENGWDVVESGKSSHAFCRLRCIAGHTEHQMSVWSTPRNPENHAKQIIRNVNQCNGE</sequence>
<gene>
    <name evidence="1" type="ORF">F964_03572</name>
</gene>
<organism evidence="1 2">
    <name type="scientific">Acinetobacter guillouiae NIPH 991</name>
    <dbReference type="NCBI Taxonomy" id="1217656"/>
    <lineage>
        <taxon>Bacteria</taxon>
        <taxon>Pseudomonadati</taxon>
        <taxon>Pseudomonadota</taxon>
        <taxon>Gammaproteobacteria</taxon>
        <taxon>Moraxellales</taxon>
        <taxon>Moraxellaceae</taxon>
        <taxon>Acinetobacter</taxon>
    </lineage>
</organism>
<evidence type="ECO:0000313" key="2">
    <source>
        <dbReference type="Proteomes" id="UP000013148"/>
    </source>
</evidence>
<dbReference type="PATRIC" id="fig|1217656.3.peg.3520"/>
<protein>
    <submittedName>
        <fullName evidence="1">Uncharacterized protein</fullName>
    </submittedName>
</protein>
<dbReference type="eggNOG" id="ENOG5032BAX">
    <property type="taxonomic scope" value="Bacteria"/>
</dbReference>
<dbReference type="AlphaFoldDB" id="N8Y8N9"/>
<name>N8Y8N9_ACIGI</name>
<dbReference type="Proteomes" id="UP000013148">
    <property type="component" value="Unassembled WGS sequence"/>
</dbReference>
<keyword evidence="2" id="KW-1185">Reference proteome</keyword>
<comment type="caution">
    <text evidence="1">The sequence shown here is derived from an EMBL/GenBank/DDBJ whole genome shotgun (WGS) entry which is preliminary data.</text>
</comment>
<dbReference type="RefSeq" id="WP_004822338.1">
    <property type="nucleotide sequence ID" value="NZ_KB849456.1"/>
</dbReference>
<dbReference type="EMBL" id="APPJ01000013">
    <property type="protein sequence ID" value="ENV15710.1"/>
    <property type="molecule type" value="Genomic_DNA"/>
</dbReference>
<evidence type="ECO:0000313" key="1">
    <source>
        <dbReference type="EMBL" id="ENV15710.1"/>
    </source>
</evidence>
<reference evidence="1 2" key="1">
    <citation type="submission" date="2013-02" db="EMBL/GenBank/DDBJ databases">
        <title>The Genome Sequence of Acinetobacter guillouiae NIPH 991.</title>
        <authorList>
            <consortium name="The Broad Institute Genome Sequencing Platform"/>
            <consortium name="The Broad Institute Genome Sequencing Center for Infectious Disease"/>
            <person name="Cerqueira G."/>
            <person name="Feldgarden M."/>
            <person name="Courvalin P."/>
            <person name="Perichon B."/>
            <person name="Grillot-Courvalin C."/>
            <person name="Clermont D."/>
            <person name="Rocha E."/>
            <person name="Yoon E.-J."/>
            <person name="Nemec A."/>
            <person name="Walker B."/>
            <person name="Young S.K."/>
            <person name="Zeng Q."/>
            <person name="Gargeya S."/>
            <person name="Fitzgerald M."/>
            <person name="Haas B."/>
            <person name="Abouelleil A."/>
            <person name="Alvarado L."/>
            <person name="Arachchi H.M."/>
            <person name="Berlin A.M."/>
            <person name="Chapman S.B."/>
            <person name="Dewar J."/>
            <person name="Goldberg J."/>
            <person name="Griggs A."/>
            <person name="Gujja S."/>
            <person name="Hansen M."/>
            <person name="Howarth C."/>
            <person name="Imamovic A."/>
            <person name="Larimer J."/>
            <person name="McCowan C."/>
            <person name="Murphy C."/>
            <person name="Neiman D."/>
            <person name="Pearson M."/>
            <person name="Priest M."/>
            <person name="Roberts A."/>
            <person name="Saif S."/>
            <person name="Shea T."/>
            <person name="Sisk P."/>
            <person name="Sykes S."/>
            <person name="Wortman J."/>
            <person name="Nusbaum C."/>
            <person name="Birren B."/>
        </authorList>
    </citation>
    <scope>NUCLEOTIDE SEQUENCE [LARGE SCALE GENOMIC DNA]</scope>
    <source>
        <strain evidence="1 2">NIPH 991</strain>
    </source>
</reference>
<dbReference type="HOGENOM" id="CLU_183779_0_0_6"/>
<accession>N8Y8N9</accession>